<name>A0A0G4I3J9_9ALVE</name>
<keyword evidence="7" id="KW-0028">Amino-acid biosynthesis</keyword>
<dbReference type="NCBIfam" id="TIGR00070">
    <property type="entry name" value="hisG"/>
    <property type="match status" value="1"/>
</dbReference>
<evidence type="ECO:0000259" key="13">
    <source>
        <dbReference type="Pfam" id="PF01634"/>
    </source>
</evidence>
<keyword evidence="9" id="KW-0808">Transferase</keyword>
<keyword evidence="10" id="KW-0547">Nucleotide-binding</keyword>
<keyword evidence="8" id="KW-0328">Glycosyltransferase</keyword>
<feature type="domain" description="Histidine biosynthesis HisG C-terminal" evidence="14">
    <location>
        <begin position="222"/>
        <end position="294"/>
    </location>
</feature>
<comment type="catalytic activity">
    <reaction evidence="1">
        <text>1-(5-phospho-beta-D-ribosyl)-ATP + diphosphate = 5-phospho-alpha-D-ribose 1-diphosphate + ATP</text>
        <dbReference type="Rhea" id="RHEA:18473"/>
        <dbReference type="ChEBI" id="CHEBI:30616"/>
        <dbReference type="ChEBI" id="CHEBI:33019"/>
        <dbReference type="ChEBI" id="CHEBI:58017"/>
        <dbReference type="ChEBI" id="CHEBI:73183"/>
        <dbReference type="EC" id="2.4.2.17"/>
    </reaction>
</comment>
<dbReference type="EMBL" id="CDMZ01004971">
    <property type="protein sequence ID" value="CEM51542.1"/>
    <property type="molecule type" value="Genomic_DNA"/>
</dbReference>
<dbReference type="VEuPathDB" id="CryptoDB:Cvel_1762"/>
<evidence type="ECO:0000256" key="1">
    <source>
        <dbReference type="ARBA" id="ARBA00000915"/>
    </source>
</evidence>
<evidence type="ECO:0000256" key="12">
    <source>
        <dbReference type="ARBA" id="ARBA00023102"/>
    </source>
</evidence>
<dbReference type="InterPro" id="IPR011322">
    <property type="entry name" value="N-reg_PII-like_a/b"/>
</dbReference>
<dbReference type="EC" id="2.4.2.17" evidence="4"/>
<dbReference type="PANTHER" id="PTHR21403">
    <property type="entry name" value="ATP PHOSPHORIBOSYLTRANSFERASE ATP-PRTASE"/>
    <property type="match status" value="1"/>
</dbReference>
<feature type="domain" description="ATP phosphoribosyltransferase catalytic" evidence="13">
    <location>
        <begin position="66"/>
        <end position="217"/>
    </location>
</feature>
<dbReference type="Gene3D" id="3.40.190.10">
    <property type="entry name" value="Periplasmic binding protein-like II"/>
    <property type="match status" value="2"/>
</dbReference>
<dbReference type="SUPFAM" id="SSF53850">
    <property type="entry name" value="Periplasmic binding protein-like II"/>
    <property type="match status" value="1"/>
</dbReference>
<dbReference type="InterPro" id="IPR001348">
    <property type="entry name" value="ATP_PRibTrfase_HisG"/>
</dbReference>
<evidence type="ECO:0000256" key="7">
    <source>
        <dbReference type="ARBA" id="ARBA00022605"/>
    </source>
</evidence>
<comment type="subcellular location">
    <subcellularLocation>
        <location evidence="2">Cytoplasm</location>
    </subcellularLocation>
</comment>
<dbReference type="InterPro" id="IPR013820">
    <property type="entry name" value="ATP_PRibTrfase_cat"/>
</dbReference>
<keyword evidence="6" id="KW-0963">Cytoplasm</keyword>
<dbReference type="NCBIfam" id="TIGR03455">
    <property type="entry name" value="HisG_C-term"/>
    <property type="match status" value="1"/>
</dbReference>
<dbReference type="AlphaFoldDB" id="A0A0G4I3J9"/>
<dbReference type="GO" id="GO:0005737">
    <property type="term" value="C:cytoplasm"/>
    <property type="evidence" value="ECO:0007669"/>
    <property type="project" value="UniProtKB-SubCell"/>
</dbReference>
<evidence type="ECO:0000256" key="11">
    <source>
        <dbReference type="ARBA" id="ARBA00022840"/>
    </source>
</evidence>
<evidence type="ECO:0000256" key="3">
    <source>
        <dbReference type="ARBA" id="ARBA00004667"/>
    </source>
</evidence>
<evidence type="ECO:0000259" key="14">
    <source>
        <dbReference type="Pfam" id="PF08029"/>
    </source>
</evidence>
<evidence type="ECO:0000313" key="15">
    <source>
        <dbReference type="EMBL" id="CEM51542.1"/>
    </source>
</evidence>
<dbReference type="GO" id="GO:0000287">
    <property type="term" value="F:magnesium ion binding"/>
    <property type="evidence" value="ECO:0007669"/>
    <property type="project" value="InterPro"/>
</dbReference>
<keyword evidence="12" id="KW-0368">Histidine biosynthesis</keyword>
<comment type="pathway">
    <text evidence="3">Amino-acid biosynthesis; L-histidine biosynthesis; L-histidine from 5-phospho-alpha-D-ribose 1-diphosphate: step 1/9.</text>
</comment>
<protein>
    <recommendedName>
        <fullName evidence="5">ATP phosphoribosyltransferase</fullName>
        <ecNumber evidence="4">2.4.2.17</ecNumber>
    </recommendedName>
</protein>
<reference evidence="15" key="1">
    <citation type="submission" date="2014-11" db="EMBL/GenBank/DDBJ databases">
        <authorList>
            <person name="Otto D Thomas"/>
            <person name="Naeem Raeece"/>
        </authorList>
    </citation>
    <scope>NUCLEOTIDE SEQUENCE</scope>
</reference>
<dbReference type="Pfam" id="PF08029">
    <property type="entry name" value="HisG_C"/>
    <property type="match status" value="1"/>
</dbReference>
<evidence type="ECO:0000256" key="5">
    <source>
        <dbReference type="ARBA" id="ARBA00020998"/>
    </source>
</evidence>
<dbReference type="HAMAP" id="MF_00079">
    <property type="entry name" value="HisG_Long"/>
    <property type="match status" value="1"/>
</dbReference>
<evidence type="ECO:0000256" key="8">
    <source>
        <dbReference type="ARBA" id="ARBA00022676"/>
    </source>
</evidence>
<keyword evidence="11" id="KW-0067">ATP-binding</keyword>
<gene>
    <name evidence="15" type="ORF">Cvel_1762</name>
</gene>
<dbReference type="UniPathway" id="UPA00031">
    <property type="reaction ID" value="UER00006"/>
</dbReference>
<dbReference type="GO" id="GO:0003879">
    <property type="term" value="F:ATP phosphoribosyltransferase activity"/>
    <property type="evidence" value="ECO:0007669"/>
    <property type="project" value="UniProtKB-EC"/>
</dbReference>
<dbReference type="PANTHER" id="PTHR21403:SF8">
    <property type="entry name" value="ATP PHOSPHORIBOSYLTRANSFERASE"/>
    <property type="match status" value="1"/>
</dbReference>
<dbReference type="Pfam" id="PF01634">
    <property type="entry name" value="HisG"/>
    <property type="match status" value="1"/>
</dbReference>
<dbReference type="InterPro" id="IPR015867">
    <property type="entry name" value="N-reg_PII/ATP_PRibTrfase_C"/>
</dbReference>
<proteinExistence type="inferred from homology"/>
<evidence type="ECO:0000256" key="6">
    <source>
        <dbReference type="ARBA" id="ARBA00022490"/>
    </source>
</evidence>
<dbReference type="GO" id="GO:0005524">
    <property type="term" value="F:ATP binding"/>
    <property type="evidence" value="ECO:0007669"/>
    <property type="project" value="UniProtKB-KW"/>
</dbReference>
<evidence type="ECO:0000256" key="2">
    <source>
        <dbReference type="ARBA" id="ARBA00004496"/>
    </source>
</evidence>
<accession>A0A0G4I3J9</accession>
<dbReference type="Gene3D" id="3.30.70.120">
    <property type="match status" value="1"/>
</dbReference>
<dbReference type="InterPro" id="IPR018198">
    <property type="entry name" value="ATP_PRibTrfase_CS"/>
</dbReference>
<evidence type="ECO:0000256" key="4">
    <source>
        <dbReference type="ARBA" id="ARBA00011946"/>
    </source>
</evidence>
<organism evidence="15">
    <name type="scientific">Chromera velia CCMP2878</name>
    <dbReference type="NCBI Taxonomy" id="1169474"/>
    <lineage>
        <taxon>Eukaryota</taxon>
        <taxon>Sar</taxon>
        <taxon>Alveolata</taxon>
        <taxon>Colpodellida</taxon>
        <taxon>Chromeraceae</taxon>
        <taxon>Chromera</taxon>
    </lineage>
</organism>
<dbReference type="PROSITE" id="PS01316">
    <property type="entry name" value="ATP_P_PHORIBOSYLTR"/>
    <property type="match status" value="1"/>
</dbReference>
<evidence type="ECO:0000256" key="10">
    <source>
        <dbReference type="ARBA" id="ARBA00022741"/>
    </source>
</evidence>
<dbReference type="SUPFAM" id="SSF54913">
    <property type="entry name" value="GlnB-like"/>
    <property type="match status" value="1"/>
</dbReference>
<sequence length="297" mass="32236">MNGRSSSEEGLCELKERCLFAIPKKGRLHERCMKLLAGAGVDFVRLDRQDIAHCSNLPMSVIFLPASDIPKFVCQGNVDMGITGQDVIAEDGVSVTETLALGFGKCKLAVQAPIGKYESASQMAGKRIVTSFPRLTEKYFEGLKVQAPQVLFVSGSVEASVSLGLGDAIVDLVETGATMKAAGLEIVETIMETEATLVMNKNSRFVSIVEKVKKRIEGWMTAQKYVLVSYNVHESNKEAAIRVTPGMRSPNVTNLVEEGWFACSAMVLKKNVVEVIDALSEVGAKDILVTNIDNFRA</sequence>
<dbReference type="InterPro" id="IPR020621">
    <property type="entry name" value="ATP-PRT_HisG_long"/>
</dbReference>
<evidence type="ECO:0000256" key="9">
    <source>
        <dbReference type="ARBA" id="ARBA00022679"/>
    </source>
</evidence>
<dbReference type="GO" id="GO:0000105">
    <property type="term" value="P:L-histidine biosynthetic process"/>
    <property type="evidence" value="ECO:0007669"/>
    <property type="project" value="UniProtKB-UniPathway"/>
</dbReference>
<dbReference type="InterPro" id="IPR013115">
    <property type="entry name" value="HisG_C"/>
</dbReference>
<dbReference type="FunFam" id="3.40.190.10:FF:000082">
    <property type="entry name" value="ATP phosphoribosyltransferase"/>
    <property type="match status" value="1"/>
</dbReference>